<feature type="chain" id="PRO_5013080417" evidence="2">
    <location>
        <begin position="24"/>
        <end position="131"/>
    </location>
</feature>
<feature type="transmembrane region" description="Helical" evidence="1">
    <location>
        <begin position="109"/>
        <end position="129"/>
    </location>
</feature>
<sequence>MTVDYARLLLLLVAALVTTPAPAQVTLHESEPVGVYLARGEGGAFRVVGQPHASMPLATEVVADTSESRSRWASSRRGAKIGAVVGTVVGVALVGAAALVDLNSTDSMIPLTFVAAPVALGVVGTSTLIGG</sequence>
<dbReference type="RefSeq" id="WP_095510885.1">
    <property type="nucleotide sequence ID" value="NZ_MQWD01000001.1"/>
</dbReference>
<dbReference type="AlphaFoldDB" id="A0A271J1I4"/>
<evidence type="ECO:0000313" key="3">
    <source>
        <dbReference type="EMBL" id="PAP77220.1"/>
    </source>
</evidence>
<feature type="transmembrane region" description="Helical" evidence="1">
    <location>
        <begin position="81"/>
        <end position="102"/>
    </location>
</feature>
<keyword evidence="1" id="KW-1133">Transmembrane helix</keyword>
<accession>A0A271J1I4</accession>
<name>A0A271J1I4_9BACT</name>
<keyword evidence="4" id="KW-1185">Reference proteome</keyword>
<keyword evidence="1" id="KW-0812">Transmembrane</keyword>
<dbReference type="Proteomes" id="UP000216339">
    <property type="component" value="Unassembled WGS sequence"/>
</dbReference>
<protein>
    <submittedName>
        <fullName evidence="3">Uncharacterized protein</fullName>
    </submittedName>
</protein>
<keyword evidence="1" id="KW-0472">Membrane</keyword>
<evidence type="ECO:0000256" key="2">
    <source>
        <dbReference type="SAM" id="SignalP"/>
    </source>
</evidence>
<organism evidence="3 4">
    <name type="scientific">Rubrivirga marina</name>
    <dbReference type="NCBI Taxonomy" id="1196024"/>
    <lineage>
        <taxon>Bacteria</taxon>
        <taxon>Pseudomonadati</taxon>
        <taxon>Rhodothermota</taxon>
        <taxon>Rhodothermia</taxon>
        <taxon>Rhodothermales</taxon>
        <taxon>Rubricoccaceae</taxon>
        <taxon>Rubrivirga</taxon>
    </lineage>
</organism>
<keyword evidence="2" id="KW-0732">Signal</keyword>
<gene>
    <name evidence="3" type="ORF">BSZ37_12645</name>
</gene>
<proteinExistence type="predicted"/>
<evidence type="ECO:0000313" key="4">
    <source>
        <dbReference type="Proteomes" id="UP000216339"/>
    </source>
</evidence>
<feature type="signal peptide" evidence="2">
    <location>
        <begin position="1"/>
        <end position="23"/>
    </location>
</feature>
<reference evidence="3 4" key="1">
    <citation type="submission" date="2016-11" db="EMBL/GenBank/DDBJ databases">
        <title>Study of marine rhodopsin-containing bacteria.</title>
        <authorList>
            <person name="Yoshizawa S."/>
            <person name="Kumagai Y."/>
            <person name="Kogure K."/>
        </authorList>
    </citation>
    <scope>NUCLEOTIDE SEQUENCE [LARGE SCALE GENOMIC DNA]</scope>
    <source>
        <strain evidence="3 4">SAORIC-28</strain>
    </source>
</reference>
<dbReference type="EMBL" id="MQWD01000001">
    <property type="protein sequence ID" value="PAP77220.1"/>
    <property type="molecule type" value="Genomic_DNA"/>
</dbReference>
<comment type="caution">
    <text evidence="3">The sequence shown here is derived from an EMBL/GenBank/DDBJ whole genome shotgun (WGS) entry which is preliminary data.</text>
</comment>
<evidence type="ECO:0000256" key="1">
    <source>
        <dbReference type="SAM" id="Phobius"/>
    </source>
</evidence>